<evidence type="ECO:0000313" key="2">
    <source>
        <dbReference type="EnsemblMetazoa" id="CapteP211576"/>
    </source>
</evidence>
<dbReference type="Proteomes" id="UP000014760">
    <property type="component" value="Unassembled WGS sequence"/>
</dbReference>
<name>R7TNY2_CAPTE</name>
<dbReference type="HOGENOM" id="CLU_1798285_0_0_1"/>
<reference evidence="3" key="1">
    <citation type="submission" date="2012-12" db="EMBL/GenBank/DDBJ databases">
        <authorList>
            <person name="Hellsten U."/>
            <person name="Grimwood J."/>
            <person name="Chapman J.A."/>
            <person name="Shapiro H."/>
            <person name="Aerts A."/>
            <person name="Otillar R.P."/>
            <person name="Terry A.Y."/>
            <person name="Boore J.L."/>
            <person name="Simakov O."/>
            <person name="Marletaz F."/>
            <person name="Cho S.-J."/>
            <person name="Edsinger-Gonzales E."/>
            <person name="Havlak P."/>
            <person name="Kuo D.-H."/>
            <person name="Larsson T."/>
            <person name="Lv J."/>
            <person name="Arendt D."/>
            <person name="Savage R."/>
            <person name="Osoegawa K."/>
            <person name="de Jong P."/>
            <person name="Lindberg D.R."/>
            <person name="Seaver E.C."/>
            <person name="Weisblat D.A."/>
            <person name="Putnam N.H."/>
            <person name="Grigoriev I.V."/>
            <person name="Rokhsar D.S."/>
        </authorList>
    </citation>
    <scope>NUCLEOTIDE SEQUENCE</scope>
    <source>
        <strain evidence="3">I ESC-2004</strain>
    </source>
</reference>
<gene>
    <name evidence="1" type="ORF">CAPTEDRAFT_211576</name>
</gene>
<reference evidence="2" key="3">
    <citation type="submission" date="2015-06" db="UniProtKB">
        <authorList>
            <consortium name="EnsemblMetazoa"/>
        </authorList>
    </citation>
    <scope>IDENTIFICATION</scope>
</reference>
<evidence type="ECO:0000313" key="1">
    <source>
        <dbReference type="EMBL" id="ELT95329.1"/>
    </source>
</evidence>
<proteinExistence type="predicted"/>
<protein>
    <submittedName>
        <fullName evidence="1 2">Uncharacterized protein</fullName>
    </submittedName>
</protein>
<dbReference type="EnsemblMetazoa" id="CapteT211576">
    <property type="protein sequence ID" value="CapteP211576"/>
    <property type="gene ID" value="CapteG211576"/>
</dbReference>
<organism evidence="1">
    <name type="scientific">Capitella teleta</name>
    <name type="common">Polychaete worm</name>
    <dbReference type="NCBI Taxonomy" id="283909"/>
    <lineage>
        <taxon>Eukaryota</taxon>
        <taxon>Metazoa</taxon>
        <taxon>Spiralia</taxon>
        <taxon>Lophotrochozoa</taxon>
        <taxon>Annelida</taxon>
        <taxon>Polychaeta</taxon>
        <taxon>Sedentaria</taxon>
        <taxon>Scolecida</taxon>
        <taxon>Capitellidae</taxon>
        <taxon>Capitella</taxon>
    </lineage>
</organism>
<reference evidence="1 3" key="2">
    <citation type="journal article" date="2013" name="Nature">
        <title>Insights into bilaterian evolution from three spiralian genomes.</title>
        <authorList>
            <person name="Simakov O."/>
            <person name="Marletaz F."/>
            <person name="Cho S.J."/>
            <person name="Edsinger-Gonzales E."/>
            <person name="Havlak P."/>
            <person name="Hellsten U."/>
            <person name="Kuo D.H."/>
            <person name="Larsson T."/>
            <person name="Lv J."/>
            <person name="Arendt D."/>
            <person name="Savage R."/>
            <person name="Osoegawa K."/>
            <person name="de Jong P."/>
            <person name="Grimwood J."/>
            <person name="Chapman J.A."/>
            <person name="Shapiro H."/>
            <person name="Aerts A."/>
            <person name="Otillar R.P."/>
            <person name="Terry A.Y."/>
            <person name="Boore J.L."/>
            <person name="Grigoriev I.V."/>
            <person name="Lindberg D.R."/>
            <person name="Seaver E.C."/>
            <person name="Weisblat D.A."/>
            <person name="Putnam N.H."/>
            <person name="Rokhsar D.S."/>
        </authorList>
    </citation>
    <scope>NUCLEOTIDE SEQUENCE</scope>
    <source>
        <strain evidence="1 3">I ESC-2004</strain>
    </source>
</reference>
<sequence>MATGKSMIVEFMDEVPNDNFCTISLEIKGLKIHQAHWGAKSVMKNGRITVEEFKTRSILVKIEVEGEEYEYQRDLPVDIDPEQSKCKHRVGLYVIMSNYKLETDSLTTQPFTVDVKHPECVRLKICKRQKNPWVKYDMLFIGED</sequence>
<dbReference type="EMBL" id="KB309157">
    <property type="protein sequence ID" value="ELT95329.1"/>
    <property type="molecule type" value="Genomic_DNA"/>
</dbReference>
<keyword evidence="3" id="KW-1185">Reference proteome</keyword>
<evidence type="ECO:0000313" key="3">
    <source>
        <dbReference type="Proteomes" id="UP000014760"/>
    </source>
</evidence>
<dbReference type="EMBL" id="AMQN01011877">
    <property type="status" value="NOT_ANNOTATED_CDS"/>
    <property type="molecule type" value="Genomic_DNA"/>
</dbReference>
<accession>R7TNY2</accession>
<dbReference type="AlphaFoldDB" id="R7TNY2"/>